<dbReference type="PANTHER" id="PTHR15431">
    <property type="entry name" value="FGFR1 ONCOGENE PARTNER/LISH DOMAIN-CONTAINING PROTEIN"/>
    <property type="match status" value="1"/>
</dbReference>
<evidence type="ECO:0000313" key="5">
    <source>
        <dbReference type="EMBL" id="NOV37810.1"/>
    </source>
</evidence>
<dbReference type="GO" id="GO:0005813">
    <property type="term" value="C:centrosome"/>
    <property type="evidence" value="ECO:0007669"/>
    <property type="project" value="TreeGrafter"/>
</dbReference>
<keyword evidence="1" id="KW-0963">Cytoplasm</keyword>
<dbReference type="GO" id="GO:0034453">
    <property type="term" value="P:microtubule anchoring"/>
    <property type="evidence" value="ECO:0007669"/>
    <property type="project" value="InterPro"/>
</dbReference>
<feature type="region of interest" description="Disordered" evidence="3">
    <location>
        <begin position="188"/>
        <end position="259"/>
    </location>
</feature>
<dbReference type="OrthoDB" id="2160638at2759"/>
<dbReference type="InterPro" id="IPR018993">
    <property type="entry name" value="FOP_dimerisation-dom_N"/>
</dbReference>
<name>A0A6M2CWQ0_RHIMP</name>
<reference evidence="5" key="1">
    <citation type="submission" date="2019-09" db="EMBL/GenBank/DDBJ databases">
        <title>Organ-specific transcriptomic study of the physiology of the cattle tick, Rhipicephalus microplus.</title>
        <authorList>
            <person name="Tirloni L."/>
            <person name="Braz G."/>
            <person name="Gandara A.C.P."/>
            <person name="Sabadin G.A."/>
            <person name="da Silva R.M."/>
            <person name="Guizzo M.G."/>
            <person name="Machado J.A."/>
            <person name="Costa E.P."/>
            <person name="Gomes H.F."/>
            <person name="Moraes J."/>
            <person name="Mota M.B.S."/>
            <person name="Mesquita R.D."/>
            <person name="Alvarenga P.H."/>
            <person name="Alves F."/>
            <person name="Seixas A."/>
            <person name="da Fonseca R.N."/>
            <person name="Fogaca A."/>
            <person name="Logullo C."/>
            <person name="Tanaka A."/>
            <person name="Daffre S."/>
            <person name="Termignoni C."/>
            <person name="Vaz I.S.Jr."/>
            <person name="Oliveira P.L."/>
            <person name="Ribeiro J.M."/>
        </authorList>
    </citation>
    <scope>NUCLEOTIDE SEQUENCE</scope>
    <source>
        <strain evidence="5">Porto Alegre</strain>
    </source>
</reference>
<keyword evidence="2" id="KW-0206">Cytoskeleton</keyword>
<dbReference type="EMBL" id="GHWJ01005073">
    <property type="protein sequence ID" value="NOV37810.1"/>
    <property type="molecule type" value="Transcribed_RNA"/>
</dbReference>
<dbReference type="Pfam" id="PF09398">
    <property type="entry name" value="FOP_dimer"/>
    <property type="match status" value="1"/>
</dbReference>
<evidence type="ECO:0000256" key="3">
    <source>
        <dbReference type="SAM" id="MobiDB-lite"/>
    </source>
</evidence>
<accession>A0A6M2CWQ0</accession>
<evidence type="ECO:0000259" key="4">
    <source>
        <dbReference type="Pfam" id="PF09398"/>
    </source>
</evidence>
<dbReference type="AlphaFoldDB" id="A0A6M2CWQ0"/>
<feature type="region of interest" description="Disordered" evidence="3">
    <location>
        <begin position="128"/>
        <end position="154"/>
    </location>
</feature>
<evidence type="ECO:0000256" key="2">
    <source>
        <dbReference type="ARBA" id="ARBA00023212"/>
    </source>
</evidence>
<dbReference type="VEuPathDB" id="VectorBase:LOC119174175"/>
<protein>
    <submittedName>
        <fullName evidence="5">Putative microtubule anchoring ovary overexpressed</fullName>
    </submittedName>
</protein>
<dbReference type="Gene3D" id="1.20.960.40">
    <property type="match status" value="1"/>
</dbReference>
<feature type="domain" description="FGFR1 oncogene partner (FOP) N-terminal dimerisation" evidence="4">
    <location>
        <begin position="56"/>
        <end position="119"/>
    </location>
</feature>
<dbReference type="PANTHER" id="PTHR15431:SF9">
    <property type="entry name" value="CENTROSOMAL PROTEIN 43"/>
    <property type="match status" value="1"/>
</dbReference>
<evidence type="ECO:0000256" key="1">
    <source>
        <dbReference type="ARBA" id="ARBA00022490"/>
    </source>
</evidence>
<proteinExistence type="predicted"/>
<organism evidence="5">
    <name type="scientific">Rhipicephalus microplus</name>
    <name type="common">Cattle tick</name>
    <name type="synonym">Boophilus microplus</name>
    <dbReference type="NCBI Taxonomy" id="6941"/>
    <lineage>
        <taxon>Eukaryota</taxon>
        <taxon>Metazoa</taxon>
        <taxon>Ecdysozoa</taxon>
        <taxon>Arthropoda</taxon>
        <taxon>Chelicerata</taxon>
        <taxon>Arachnida</taxon>
        <taxon>Acari</taxon>
        <taxon>Parasitiformes</taxon>
        <taxon>Ixodida</taxon>
        <taxon>Ixodoidea</taxon>
        <taxon>Ixodidae</taxon>
        <taxon>Rhipicephalinae</taxon>
        <taxon>Rhipicephalus</taxon>
        <taxon>Boophilus</taxon>
    </lineage>
</organism>
<sequence>MAADEDMELRDLLLETLEKKGIINRIKAELRASVYLALDEQEGIRPFERSVKQADVLATDEGRLAASLVRDFLRCCNLHFTLSVLEPEATLADALSRGELCSRLGLEEQKGPLLLQLLRPVLLETPAPQIPDSSHAKVAAPEPAVKNRAAETAPAKDELAELALGGISRGASRLPPLSGAKVLPSLEPQAVSNPEGESHSLQSTASRKTNHSGSEESVEEELSRIDDSSLSTTADDRTVDLTVSRASDVEGCDYAEPAH</sequence>